<proteinExistence type="predicted"/>
<accession>A0A0F3IQP0</accession>
<feature type="chain" id="PRO_5002462489" description="Solute-binding protein family 3/N-terminal domain-containing protein" evidence="1">
    <location>
        <begin position="28"/>
        <end position="149"/>
    </location>
</feature>
<evidence type="ECO:0008006" key="4">
    <source>
        <dbReference type="Google" id="ProtNLM"/>
    </source>
</evidence>
<evidence type="ECO:0000313" key="2">
    <source>
        <dbReference type="EMBL" id="KJV08868.1"/>
    </source>
</evidence>
<feature type="signal peptide" evidence="1">
    <location>
        <begin position="1"/>
        <end position="27"/>
    </location>
</feature>
<name>A0A0F3IQP0_9PROT</name>
<evidence type="ECO:0000313" key="3">
    <source>
        <dbReference type="Proteomes" id="UP000033774"/>
    </source>
</evidence>
<dbReference type="OrthoDB" id="7857781at2"/>
<dbReference type="AlphaFoldDB" id="A0A0F3IQP0"/>
<protein>
    <recommendedName>
        <fullName evidence="4">Solute-binding protein family 3/N-terminal domain-containing protein</fullName>
    </recommendedName>
</protein>
<dbReference type="Proteomes" id="UP000033774">
    <property type="component" value="Unassembled WGS sequence"/>
</dbReference>
<keyword evidence="3" id="KW-1185">Reference proteome</keyword>
<reference evidence="2 3" key="1">
    <citation type="submission" date="2015-03" db="EMBL/GenBank/DDBJ databases">
        <title>Draft genome sequence of Elstera litoralis.</title>
        <authorList>
            <person name="Rahalkar M.C."/>
            <person name="Dhakephalkar P.K."/>
            <person name="Pore S.D."/>
            <person name="Arora P."/>
            <person name="Kapse N.G."/>
            <person name="Pandit P.S."/>
        </authorList>
    </citation>
    <scope>NUCLEOTIDE SEQUENCE [LARGE SCALE GENOMIC DNA]</scope>
    <source>
        <strain evidence="2 3">Dia-1</strain>
    </source>
</reference>
<dbReference type="EMBL" id="LAJY01000425">
    <property type="protein sequence ID" value="KJV08868.1"/>
    <property type="molecule type" value="Genomic_DNA"/>
</dbReference>
<organism evidence="2 3">
    <name type="scientific">Elstera litoralis</name>
    <dbReference type="NCBI Taxonomy" id="552518"/>
    <lineage>
        <taxon>Bacteria</taxon>
        <taxon>Pseudomonadati</taxon>
        <taxon>Pseudomonadota</taxon>
        <taxon>Alphaproteobacteria</taxon>
        <taxon>Rhodospirillales</taxon>
        <taxon>Rhodospirillaceae</taxon>
        <taxon>Elstera</taxon>
    </lineage>
</organism>
<gene>
    <name evidence="2" type="ORF">VZ95_15000</name>
</gene>
<evidence type="ECO:0000256" key="1">
    <source>
        <dbReference type="SAM" id="SignalP"/>
    </source>
</evidence>
<dbReference type="SUPFAM" id="SSF53850">
    <property type="entry name" value="Periplasmic binding protein-like II"/>
    <property type="match status" value="1"/>
</dbReference>
<keyword evidence="1" id="KW-0732">Signal</keyword>
<sequence>MPHKLSAQIIGSVFLGLTLTGALSARAADPVRLVGFDSLPMSSIVEGNKLAGAGYEFVADLFKTAGIPFVAEGQSPLRIAESLDAGNTVAIYFIRNPERETRFAWIGGLIEDDGFAFITLASNPKVDSFEQAKSLKSIGAISSDAVRNI</sequence>
<feature type="non-terminal residue" evidence="2">
    <location>
        <position position="149"/>
    </location>
</feature>
<comment type="caution">
    <text evidence="2">The sequence shown here is derived from an EMBL/GenBank/DDBJ whole genome shotgun (WGS) entry which is preliminary data.</text>
</comment>
<dbReference type="RefSeq" id="WP_045776578.1">
    <property type="nucleotide sequence ID" value="NZ_LAJY01000425.1"/>
</dbReference>